<feature type="signal peptide" evidence="2">
    <location>
        <begin position="1"/>
        <end position="22"/>
    </location>
</feature>
<evidence type="ECO:0000313" key="3">
    <source>
        <dbReference type="EMBL" id="GAA3131250.1"/>
    </source>
</evidence>
<comment type="caution">
    <text evidence="3">The sequence shown here is derived from an EMBL/GenBank/DDBJ whole genome shotgun (WGS) entry which is preliminary data.</text>
</comment>
<feature type="region of interest" description="Disordered" evidence="1">
    <location>
        <begin position="27"/>
        <end position="52"/>
    </location>
</feature>
<evidence type="ECO:0000256" key="2">
    <source>
        <dbReference type="SAM" id="SignalP"/>
    </source>
</evidence>
<sequence length="134" mass="14728">MRHRKPLCALACTALLSTALLAATGCESSPSADDARSKAPQPSPSTTSPEDLCTSLITKWGRQIYDSGKETYGDYQSMGLSNGQYMILRDALDLARAERKRHGADAGRKLLTREARERCEERYRHGEPSGGPWV</sequence>
<dbReference type="RefSeq" id="WP_344526143.1">
    <property type="nucleotide sequence ID" value="NZ_BAAAUG010000124.1"/>
</dbReference>
<feature type="chain" id="PRO_5045942223" description="Lipoprotein" evidence="2">
    <location>
        <begin position="23"/>
        <end position="134"/>
    </location>
</feature>
<keyword evidence="4" id="KW-1185">Reference proteome</keyword>
<evidence type="ECO:0000313" key="4">
    <source>
        <dbReference type="Proteomes" id="UP001501637"/>
    </source>
</evidence>
<dbReference type="Proteomes" id="UP001501637">
    <property type="component" value="Unassembled WGS sequence"/>
</dbReference>
<keyword evidence="2" id="KW-0732">Signal</keyword>
<organism evidence="3 4">
    <name type="scientific">Streptomyces rectiviolaceus</name>
    <dbReference type="NCBI Taxonomy" id="332591"/>
    <lineage>
        <taxon>Bacteria</taxon>
        <taxon>Bacillati</taxon>
        <taxon>Actinomycetota</taxon>
        <taxon>Actinomycetes</taxon>
        <taxon>Kitasatosporales</taxon>
        <taxon>Streptomycetaceae</taxon>
        <taxon>Streptomyces</taxon>
    </lineage>
</organism>
<evidence type="ECO:0000256" key="1">
    <source>
        <dbReference type="SAM" id="MobiDB-lite"/>
    </source>
</evidence>
<proteinExistence type="predicted"/>
<dbReference type="EMBL" id="BAAAUG010000124">
    <property type="protein sequence ID" value="GAA3131250.1"/>
    <property type="molecule type" value="Genomic_DNA"/>
</dbReference>
<reference evidence="4" key="1">
    <citation type="journal article" date="2019" name="Int. J. Syst. Evol. Microbiol.">
        <title>The Global Catalogue of Microorganisms (GCM) 10K type strain sequencing project: providing services to taxonomists for standard genome sequencing and annotation.</title>
        <authorList>
            <consortium name="The Broad Institute Genomics Platform"/>
            <consortium name="The Broad Institute Genome Sequencing Center for Infectious Disease"/>
            <person name="Wu L."/>
            <person name="Ma J."/>
        </authorList>
    </citation>
    <scope>NUCLEOTIDE SEQUENCE [LARGE SCALE GENOMIC DNA]</scope>
    <source>
        <strain evidence="4">JCM 9092</strain>
    </source>
</reference>
<protein>
    <recommendedName>
        <fullName evidence="5">Lipoprotein</fullName>
    </recommendedName>
</protein>
<evidence type="ECO:0008006" key="5">
    <source>
        <dbReference type="Google" id="ProtNLM"/>
    </source>
</evidence>
<dbReference type="PROSITE" id="PS51257">
    <property type="entry name" value="PROKAR_LIPOPROTEIN"/>
    <property type="match status" value="1"/>
</dbReference>
<name>A0ABP6N0W5_9ACTN</name>
<accession>A0ABP6N0W5</accession>
<gene>
    <name evidence="3" type="ORF">GCM10010449_60400</name>
</gene>